<proteinExistence type="predicted"/>
<dbReference type="EMBL" id="QXGF01000104">
    <property type="protein sequence ID" value="KAE8946773.1"/>
    <property type="molecule type" value="Genomic_DNA"/>
</dbReference>
<accession>A0A6A3FP15</accession>
<dbReference type="AlphaFoldDB" id="A0A6A3FP15"/>
<evidence type="ECO:0000313" key="1">
    <source>
        <dbReference type="EMBL" id="KAE8946773.1"/>
    </source>
</evidence>
<organism evidence="1 2">
    <name type="scientific">Phytophthora fragariae</name>
    <dbReference type="NCBI Taxonomy" id="53985"/>
    <lineage>
        <taxon>Eukaryota</taxon>
        <taxon>Sar</taxon>
        <taxon>Stramenopiles</taxon>
        <taxon>Oomycota</taxon>
        <taxon>Peronosporomycetes</taxon>
        <taxon>Peronosporales</taxon>
        <taxon>Peronosporaceae</taxon>
        <taxon>Phytophthora</taxon>
    </lineage>
</organism>
<reference evidence="1 2" key="1">
    <citation type="submission" date="2018-08" db="EMBL/GenBank/DDBJ databases">
        <title>Genomic investigation of the strawberry pathogen Phytophthora fragariae indicates pathogenicity is determined by transcriptional variation in three key races.</title>
        <authorList>
            <person name="Adams T.M."/>
            <person name="Armitage A.D."/>
            <person name="Sobczyk M.K."/>
            <person name="Bates H.J."/>
            <person name="Dunwell J.M."/>
            <person name="Nellist C.F."/>
            <person name="Harrison R.J."/>
        </authorList>
    </citation>
    <scope>NUCLEOTIDE SEQUENCE [LARGE SCALE GENOMIC DNA]</scope>
    <source>
        <strain evidence="1 2">NOV-9</strain>
    </source>
</reference>
<protein>
    <submittedName>
        <fullName evidence="1">Uncharacterized protein</fullName>
    </submittedName>
</protein>
<dbReference type="Proteomes" id="UP000429523">
    <property type="component" value="Unassembled WGS sequence"/>
</dbReference>
<evidence type="ECO:0000313" key="2">
    <source>
        <dbReference type="Proteomes" id="UP000429523"/>
    </source>
</evidence>
<gene>
    <name evidence="1" type="ORF">PF009_g3585</name>
</gene>
<comment type="caution">
    <text evidence="1">The sequence shown here is derived from an EMBL/GenBank/DDBJ whole genome shotgun (WGS) entry which is preliminary data.</text>
</comment>
<name>A0A6A3FP15_9STRA</name>
<sequence>MAVSAAWPTANWRSGCTSGLPDRNGNGLRVKDSYIRLQAANIYRELHGDEAVGFEASSG</sequence>